<dbReference type="PANTHER" id="PTHR11439">
    <property type="entry name" value="GAG-POL-RELATED RETROTRANSPOSON"/>
    <property type="match status" value="1"/>
</dbReference>
<dbReference type="AlphaFoldDB" id="A0A5D2FMD9"/>
<feature type="non-terminal residue" evidence="1">
    <location>
        <position position="87"/>
    </location>
</feature>
<sequence length="87" mass="9604">DNLKVIGYSDLEFFSCVDSQKSTSGYIFMFVGKAVSWKSVKQTLTATSTMEAEFVSCFEATSLDPLTKGMPPHKFKDHAVAMEIVPT</sequence>
<keyword evidence="2" id="KW-1185">Reference proteome</keyword>
<organism evidence="1 2">
    <name type="scientific">Gossypium darwinii</name>
    <name type="common">Darwin's cotton</name>
    <name type="synonym">Gossypium barbadense var. darwinii</name>
    <dbReference type="NCBI Taxonomy" id="34276"/>
    <lineage>
        <taxon>Eukaryota</taxon>
        <taxon>Viridiplantae</taxon>
        <taxon>Streptophyta</taxon>
        <taxon>Embryophyta</taxon>
        <taxon>Tracheophyta</taxon>
        <taxon>Spermatophyta</taxon>
        <taxon>Magnoliopsida</taxon>
        <taxon>eudicotyledons</taxon>
        <taxon>Gunneridae</taxon>
        <taxon>Pentapetalae</taxon>
        <taxon>rosids</taxon>
        <taxon>malvids</taxon>
        <taxon>Malvales</taxon>
        <taxon>Malvaceae</taxon>
        <taxon>Malvoideae</taxon>
        <taxon>Gossypium</taxon>
    </lineage>
</organism>
<evidence type="ECO:0000313" key="2">
    <source>
        <dbReference type="Proteomes" id="UP000323506"/>
    </source>
</evidence>
<evidence type="ECO:0000313" key="1">
    <source>
        <dbReference type="EMBL" id="TYH05709.1"/>
    </source>
</evidence>
<feature type="non-terminal residue" evidence="1">
    <location>
        <position position="1"/>
    </location>
</feature>
<dbReference type="Proteomes" id="UP000323506">
    <property type="component" value="Chromosome A08"/>
</dbReference>
<protein>
    <recommendedName>
        <fullName evidence="3">Retrovirus-related Pol polyprotein from transposon TNT 1-94</fullName>
    </recommendedName>
</protein>
<dbReference type="EMBL" id="CM017695">
    <property type="protein sequence ID" value="TYH05709.1"/>
    <property type="molecule type" value="Genomic_DNA"/>
</dbReference>
<proteinExistence type="predicted"/>
<name>A0A5D2FMD9_GOSDA</name>
<reference evidence="1 2" key="1">
    <citation type="submission" date="2019-06" db="EMBL/GenBank/DDBJ databases">
        <title>WGS assembly of Gossypium darwinii.</title>
        <authorList>
            <person name="Chen Z.J."/>
            <person name="Sreedasyam A."/>
            <person name="Ando A."/>
            <person name="Song Q."/>
            <person name="De L."/>
            <person name="Hulse-Kemp A."/>
            <person name="Ding M."/>
            <person name="Ye W."/>
            <person name="Kirkbride R."/>
            <person name="Jenkins J."/>
            <person name="Plott C."/>
            <person name="Lovell J."/>
            <person name="Lin Y.-M."/>
            <person name="Vaughn R."/>
            <person name="Liu B."/>
            <person name="Li W."/>
            <person name="Simpson S."/>
            <person name="Scheffler B."/>
            <person name="Saski C."/>
            <person name="Grover C."/>
            <person name="Hu G."/>
            <person name="Conover J."/>
            <person name="Carlson J."/>
            <person name="Shu S."/>
            <person name="Boston L."/>
            <person name="Williams M."/>
            <person name="Peterson D."/>
            <person name="Mcgee K."/>
            <person name="Jones D."/>
            <person name="Wendel J."/>
            <person name="Stelly D."/>
            <person name="Grimwood J."/>
            <person name="Schmutz J."/>
        </authorList>
    </citation>
    <scope>NUCLEOTIDE SEQUENCE [LARGE SCALE GENOMIC DNA]</scope>
    <source>
        <strain evidence="1">1808015.09</strain>
    </source>
</reference>
<dbReference type="CDD" id="cd09272">
    <property type="entry name" value="RNase_HI_RT_Ty1"/>
    <property type="match status" value="1"/>
</dbReference>
<dbReference type="PANTHER" id="PTHR11439:SF467">
    <property type="entry name" value="INTEGRASE CATALYTIC DOMAIN-CONTAINING PROTEIN"/>
    <property type="match status" value="1"/>
</dbReference>
<gene>
    <name evidence="1" type="ORF">ES288_A08G103300v1</name>
</gene>
<accession>A0A5D2FMD9</accession>
<evidence type="ECO:0008006" key="3">
    <source>
        <dbReference type="Google" id="ProtNLM"/>
    </source>
</evidence>